<evidence type="ECO:0000313" key="2">
    <source>
        <dbReference type="EMBL" id="OGD56657.1"/>
    </source>
</evidence>
<dbReference type="Proteomes" id="UP000178764">
    <property type="component" value="Unassembled WGS sequence"/>
</dbReference>
<accession>A0A1F5DNA8</accession>
<organism evidence="2 3">
    <name type="scientific">Candidatus Berkelbacteria bacterium RBG_13_40_8</name>
    <dbReference type="NCBI Taxonomy" id="1797467"/>
    <lineage>
        <taxon>Bacteria</taxon>
        <taxon>Candidatus Berkelbacteria</taxon>
    </lineage>
</organism>
<name>A0A1F5DNA8_9BACT</name>
<dbReference type="AlphaFoldDB" id="A0A1F5DNA8"/>
<comment type="caution">
    <text evidence="2">The sequence shown here is derived from an EMBL/GenBank/DDBJ whole genome shotgun (WGS) entry which is preliminary data.</text>
</comment>
<proteinExistence type="predicted"/>
<reference evidence="2 3" key="1">
    <citation type="journal article" date="2016" name="Nat. Commun.">
        <title>Thousands of microbial genomes shed light on interconnected biogeochemical processes in an aquifer system.</title>
        <authorList>
            <person name="Anantharaman K."/>
            <person name="Brown C.T."/>
            <person name="Hug L.A."/>
            <person name="Sharon I."/>
            <person name="Castelle C.J."/>
            <person name="Probst A.J."/>
            <person name="Thomas B.C."/>
            <person name="Singh A."/>
            <person name="Wilkins M.J."/>
            <person name="Karaoz U."/>
            <person name="Brodie E.L."/>
            <person name="Williams K.H."/>
            <person name="Hubbard S.S."/>
            <person name="Banfield J.F."/>
        </authorList>
    </citation>
    <scope>NUCLEOTIDE SEQUENCE [LARGE SCALE GENOMIC DNA]</scope>
</reference>
<dbReference type="EMBL" id="MEZT01000015">
    <property type="protein sequence ID" value="OGD56657.1"/>
    <property type="molecule type" value="Genomic_DNA"/>
</dbReference>
<keyword evidence="1" id="KW-1133">Transmembrane helix</keyword>
<feature type="transmembrane region" description="Helical" evidence="1">
    <location>
        <begin position="6"/>
        <end position="24"/>
    </location>
</feature>
<keyword evidence="1" id="KW-0812">Transmembrane</keyword>
<gene>
    <name evidence="2" type="ORF">A2V71_03505</name>
</gene>
<dbReference type="Pfam" id="PF10066">
    <property type="entry name" value="DUF2304"/>
    <property type="match status" value="1"/>
</dbReference>
<keyword evidence="1" id="KW-0472">Membrane</keyword>
<sequence>MIPIAPIKIIFTIFALFAWSRAVIKFRAKLMNAKEVAFWSFLWLSLIIAIFIPGKTTLLARLLGIERGFDAMIFIGIIGLFYAVYRLYVKSNEAERVMTEIVRKIALKHGIKKAKKKR</sequence>
<feature type="transmembrane region" description="Helical" evidence="1">
    <location>
        <begin position="72"/>
        <end position="89"/>
    </location>
</feature>
<feature type="transmembrane region" description="Helical" evidence="1">
    <location>
        <begin position="36"/>
        <end position="52"/>
    </location>
</feature>
<protein>
    <recommendedName>
        <fullName evidence="4">DUF2304 domain-containing protein</fullName>
    </recommendedName>
</protein>
<evidence type="ECO:0000256" key="1">
    <source>
        <dbReference type="SAM" id="Phobius"/>
    </source>
</evidence>
<dbReference type="InterPro" id="IPR019277">
    <property type="entry name" value="DUF2304"/>
</dbReference>
<evidence type="ECO:0000313" key="3">
    <source>
        <dbReference type="Proteomes" id="UP000178764"/>
    </source>
</evidence>
<evidence type="ECO:0008006" key="4">
    <source>
        <dbReference type="Google" id="ProtNLM"/>
    </source>
</evidence>